<gene>
    <name evidence="2" type="ORF">Q5P01_000897</name>
</gene>
<organism evidence="2 3">
    <name type="scientific">Channa striata</name>
    <name type="common">Snakehead murrel</name>
    <name type="synonym">Ophicephalus striatus</name>
    <dbReference type="NCBI Taxonomy" id="64152"/>
    <lineage>
        <taxon>Eukaryota</taxon>
        <taxon>Metazoa</taxon>
        <taxon>Chordata</taxon>
        <taxon>Craniata</taxon>
        <taxon>Vertebrata</taxon>
        <taxon>Euteleostomi</taxon>
        <taxon>Actinopterygii</taxon>
        <taxon>Neopterygii</taxon>
        <taxon>Teleostei</taxon>
        <taxon>Neoteleostei</taxon>
        <taxon>Acanthomorphata</taxon>
        <taxon>Anabantaria</taxon>
        <taxon>Anabantiformes</taxon>
        <taxon>Channoidei</taxon>
        <taxon>Channidae</taxon>
        <taxon>Channa</taxon>
    </lineage>
</organism>
<evidence type="ECO:0000256" key="1">
    <source>
        <dbReference type="SAM" id="MobiDB-lite"/>
    </source>
</evidence>
<dbReference type="EMBL" id="JAUPFM010000109">
    <property type="protein sequence ID" value="KAK2813064.1"/>
    <property type="molecule type" value="Genomic_DNA"/>
</dbReference>
<sequence>MKSVAAALCLRVGAHDLNRIAHNIERFQPSPDGSYDTTGYLKDISFYLQRYPQSTTADKIYLIKITSSREVSNFIERQPLAVRDDYELLCQALEQEYSDPVSQTGLDAAMNVKQGRHECPQVYYRRLLRAYFGSKNEPWMEEDLNFKTLFIKNLHPATSTHLGIAANPRNSTSQHLRELASLGFAKHQEAHPKNPDASTVLTIDTKHLPLTLEGTSCGETNKTERTSLKSNHSRDVREPSRFHRINQQHDHSKSSWPDKRQNYIGYKRNRPFSASSQNQPTPQHRNDFKVQKGGPDERSQPQRSYPQHHRTPGFSRRDSFTKSNRNSYFDKNASPECQLDTPGLNRDEIETLKLFAQILREKKDKKASVLSVTALQPNTRPDLVNKEESCSTSVESEPISLLVQNLLPT</sequence>
<evidence type="ECO:0000313" key="3">
    <source>
        <dbReference type="Proteomes" id="UP001187415"/>
    </source>
</evidence>
<accession>A0AA88IWR7</accession>
<dbReference type="AlphaFoldDB" id="A0AA88IWR7"/>
<dbReference type="Proteomes" id="UP001187415">
    <property type="component" value="Unassembled WGS sequence"/>
</dbReference>
<keyword evidence="3" id="KW-1185">Reference proteome</keyword>
<feature type="compositionally biased region" description="Polar residues" evidence="1">
    <location>
        <begin position="272"/>
        <end position="283"/>
    </location>
</feature>
<name>A0AA88IWR7_CHASR</name>
<proteinExistence type="predicted"/>
<evidence type="ECO:0000313" key="2">
    <source>
        <dbReference type="EMBL" id="KAK2813064.1"/>
    </source>
</evidence>
<protein>
    <submittedName>
        <fullName evidence="2">Uncharacterized protein</fullName>
    </submittedName>
</protein>
<reference evidence="2" key="1">
    <citation type="submission" date="2023-07" db="EMBL/GenBank/DDBJ databases">
        <title>Chromosome-level Genome Assembly of Striped Snakehead (Channa striata).</title>
        <authorList>
            <person name="Liu H."/>
        </authorList>
    </citation>
    <scope>NUCLEOTIDE SEQUENCE</scope>
    <source>
        <strain evidence="2">Gz</strain>
        <tissue evidence="2">Muscle</tissue>
    </source>
</reference>
<comment type="caution">
    <text evidence="2">The sequence shown here is derived from an EMBL/GenBank/DDBJ whole genome shotgun (WGS) entry which is preliminary data.</text>
</comment>
<feature type="region of interest" description="Disordered" evidence="1">
    <location>
        <begin position="212"/>
        <end position="342"/>
    </location>
</feature>
<feature type="compositionally biased region" description="Basic and acidic residues" evidence="1">
    <location>
        <begin position="221"/>
        <end position="261"/>
    </location>
</feature>
<feature type="compositionally biased region" description="Basic and acidic residues" evidence="1">
    <location>
        <begin position="284"/>
        <end position="300"/>
    </location>
</feature>